<accession>A0A5B8Y1T7</accession>
<keyword evidence="1" id="KW-0472">Membrane</keyword>
<evidence type="ECO:0000313" key="3">
    <source>
        <dbReference type="Proteomes" id="UP000315995"/>
    </source>
</evidence>
<keyword evidence="3" id="KW-1185">Reference proteome</keyword>
<accession>A0A4Y6PQS5</accession>
<proteinExistence type="predicted"/>
<keyword evidence="1" id="KW-1133">Transmembrane helix</keyword>
<evidence type="ECO:0000256" key="1">
    <source>
        <dbReference type="SAM" id="Phobius"/>
    </source>
</evidence>
<dbReference type="Proteomes" id="UP000315995">
    <property type="component" value="Chromosome"/>
</dbReference>
<reference evidence="2 3" key="1">
    <citation type="submission" date="2019-06" db="EMBL/GenBank/DDBJ databases">
        <title>Persicimonas caeni gen. nov., sp. nov., a predatory bacterium isolated from solar saltern.</title>
        <authorList>
            <person name="Wang S."/>
        </authorList>
    </citation>
    <scope>NUCLEOTIDE SEQUENCE [LARGE SCALE GENOMIC DNA]</scope>
    <source>
        <strain evidence="2 3">YN101</strain>
    </source>
</reference>
<feature type="transmembrane region" description="Helical" evidence="1">
    <location>
        <begin position="12"/>
        <end position="35"/>
    </location>
</feature>
<name>A0A4Y6PQS5_PERCE</name>
<organism evidence="2 3">
    <name type="scientific">Persicimonas caeni</name>
    <dbReference type="NCBI Taxonomy" id="2292766"/>
    <lineage>
        <taxon>Bacteria</taxon>
        <taxon>Deltaproteobacteria</taxon>
        <taxon>Bradymonadales</taxon>
        <taxon>Bradymonadaceae</taxon>
        <taxon>Persicimonas</taxon>
    </lineage>
</organism>
<dbReference type="AlphaFoldDB" id="A0A4Y6PQS5"/>
<protein>
    <submittedName>
        <fullName evidence="2">Uncharacterized protein</fullName>
    </submittedName>
</protein>
<dbReference type="EMBL" id="CP041186">
    <property type="protein sequence ID" value="QDG50684.1"/>
    <property type="molecule type" value="Genomic_DNA"/>
</dbReference>
<gene>
    <name evidence="2" type="ORF">FIV42_08060</name>
</gene>
<evidence type="ECO:0000313" key="2">
    <source>
        <dbReference type="EMBL" id="QDG50684.1"/>
    </source>
</evidence>
<keyword evidence="1" id="KW-0812">Transmembrane</keyword>
<sequence length="343" mass="38881">MKLVNFDARHIALNLLKISAAVAVIFAVGTAVVIWGPTGEVREGQADIIDLDLGFGPTSANKRFGKALERLGHDEPQAFDLNGNTVYFSVNYLDKRPREAMLRYQEEFALQEVNDRAYYEVNEDNWEDRMFTGLSGGVAPQVVTDDYITMGGMTMRGHADDPLEVIRQYRPDLDESELFRGHRWVEMFWEPSMARTTVLASWSDDEFDYAKMVPGQAKENLSVDPLVPSCPGCTRVNRFRDLDRERVHESNIFVTSVGPRQLQQFYYQAMKARGWTRRKSNAPLGQVQQEVSFQGDETKVLSFYRPEAGDDRILTLLIYPIGQGQTAVHTSLSRSAHLANESE</sequence>
<dbReference type="OrthoDB" id="5497569at2"/>
<dbReference type="RefSeq" id="WP_141197176.1">
    <property type="nucleotide sequence ID" value="NZ_CP041186.1"/>
</dbReference>